<sequence length="104" mass="11455">MAGRITARRLEVLLSGLPEDNAITRALNDGHTWTTTHVILWQMLGKLTDLAGIVRSAVQAKGKFKWPKDPWTKPDDGKTIGHVAKEDQPLAVDFLTSMYASPST</sequence>
<gene>
    <name evidence="1" type="ORF">phi674_gp13</name>
</gene>
<name>A0A2H4PIX2_9CAUD</name>
<dbReference type="OrthoDB" id="27976at10239"/>
<keyword evidence="2" id="KW-1185">Reference proteome</keyword>
<evidence type="ECO:0000313" key="2">
    <source>
        <dbReference type="Proteomes" id="UP000241216"/>
    </source>
</evidence>
<evidence type="ECO:0000313" key="1">
    <source>
        <dbReference type="EMBL" id="ATW62931.1"/>
    </source>
</evidence>
<protein>
    <submittedName>
        <fullName evidence="1">Uncharacterized protein</fullName>
    </submittedName>
</protein>
<dbReference type="Proteomes" id="UP000241216">
    <property type="component" value="Segment"/>
</dbReference>
<reference evidence="2" key="1">
    <citation type="submission" date="2017-10" db="EMBL/GenBank/DDBJ databases">
        <title>Complete nucleotide sequences and annotations of phi673 and phi674, two new lytic phages of Corynebacterium glutamicum ATCC 13032.</title>
        <authorList>
            <person name="Yomantas Y.A.V."/>
            <person name="Abalakina E.G."/>
            <person name="Lobanova J.S."/>
            <person name="Mamontov V.T.A."/>
            <person name="Stoynova N.V."/>
            <person name="Mashko S.V."/>
        </authorList>
    </citation>
    <scope>NUCLEOTIDE SEQUENCE [LARGE SCALE GENOMIC DNA]</scope>
</reference>
<dbReference type="EMBL" id="MG324354">
    <property type="protein sequence ID" value="ATW62931.1"/>
    <property type="molecule type" value="Genomic_DNA"/>
</dbReference>
<proteinExistence type="predicted"/>
<accession>A0A2H4PIX2</accession>
<organism evidence="1 2">
    <name type="scientific">Corynebacterium phage phi674</name>
    <dbReference type="NCBI Taxonomy" id="2052822"/>
    <lineage>
        <taxon>Viruses</taxon>
        <taxon>Duplodnaviria</taxon>
        <taxon>Heunggongvirae</taxon>
        <taxon>Uroviricota</taxon>
        <taxon>Caudoviricetes</taxon>
        <taxon>Ikedavirus</taxon>
        <taxon>Ikedavirus phi674</taxon>
    </lineage>
</organism>